<evidence type="ECO:0000313" key="20">
    <source>
        <dbReference type="Proteomes" id="UP000068832"/>
    </source>
</evidence>
<evidence type="ECO:0000256" key="2">
    <source>
        <dbReference type="ARBA" id="ARBA00011595"/>
    </source>
</evidence>
<evidence type="ECO:0000259" key="8">
    <source>
        <dbReference type="Pfam" id="PF17147"/>
    </source>
</evidence>
<evidence type="ECO:0000313" key="9">
    <source>
        <dbReference type="EMBL" id="AIM26671.1"/>
    </source>
</evidence>
<dbReference type="Proteomes" id="UP000029084">
    <property type="component" value="Chromosome"/>
</dbReference>
<keyword evidence="5" id="KW-0560">Oxidoreductase</keyword>
<dbReference type="GeneID" id="91754959"/>
<evidence type="ECO:0000259" key="7">
    <source>
        <dbReference type="Pfam" id="PF01855"/>
    </source>
</evidence>
<dbReference type="GO" id="GO:0019164">
    <property type="term" value="F:pyruvate synthase activity"/>
    <property type="evidence" value="ECO:0007669"/>
    <property type="project" value="UniProtKB-ARBA"/>
</dbReference>
<dbReference type="Gene3D" id="3.40.50.970">
    <property type="match status" value="1"/>
</dbReference>
<dbReference type="Proteomes" id="UP000068832">
    <property type="component" value="Chromosome"/>
</dbReference>
<dbReference type="GO" id="GO:0047553">
    <property type="term" value="F:2-oxoglutarate synthase activity"/>
    <property type="evidence" value="ECO:0007669"/>
    <property type="project" value="UniProtKB-ARBA"/>
</dbReference>
<feature type="domain" description="Pyruvate:ferredoxin oxidoreductase core" evidence="8">
    <location>
        <begin position="266"/>
        <end position="367"/>
    </location>
</feature>
<organism evidence="9 15">
    <name type="scientific">Metallosphaera sedula</name>
    <dbReference type="NCBI Taxonomy" id="43687"/>
    <lineage>
        <taxon>Archaea</taxon>
        <taxon>Thermoproteota</taxon>
        <taxon>Thermoprotei</taxon>
        <taxon>Sulfolobales</taxon>
        <taxon>Sulfolobaceae</taxon>
        <taxon>Metallosphaera</taxon>
    </lineage>
</organism>
<evidence type="ECO:0000256" key="5">
    <source>
        <dbReference type="ARBA" id="ARBA00023002"/>
    </source>
</evidence>
<dbReference type="SUPFAM" id="SSF52922">
    <property type="entry name" value="TK C-terminal domain-like"/>
    <property type="match status" value="1"/>
</dbReference>
<reference evidence="17 18" key="2">
    <citation type="journal article" date="2015" name="Genome Announc.">
        <title>Complete Genome Sequences of Evolved Arsenate-Resistant Metallosphaera sedula Strains.</title>
        <authorList>
            <person name="Ai C."/>
            <person name="McCarthy S."/>
            <person name="Schackwitz W."/>
            <person name="Martin J."/>
            <person name="Lipzen A."/>
            <person name="Blum P."/>
        </authorList>
    </citation>
    <scope>NUCLEOTIDE SEQUENCE [LARGE SCALE GENOMIC DNA]</scope>
    <source>
        <strain evidence="12 18">ARS120-1</strain>
        <strain evidence="13 17">ARS120-2</strain>
        <strain evidence="10 20">ARS50-1</strain>
        <strain evidence="11 19">ARS50-2</strain>
    </source>
</reference>
<dbReference type="InterPro" id="IPR009014">
    <property type="entry name" value="Transketo_C/PFOR_II"/>
</dbReference>
<dbReference type="FunFam" id="3.40.50.970:FF:000012">
    <property type="entry name" value="Pyruvate:ferredoxin (Flavodoxin) oxidoreductase"/>
    <property type="match status" value="1"/>
</dbReference>
<evidence type="ECO:0000313" key="19">
    <source>
        <dbReference type="Proteomes" id="UP000062475"/>
    </source>
</evidence>
<proteinExistence type="predicted"/>
<dbReference type="SUPFAM" id="SSF52518">
    <property type="entry name" value="Thiamin diphosphate-binding fold (THDP-binding)"/>
    <property type="match status" value="1"/>
</dbReference>
<dbReference type="Pfam" id="PF01855">
    <property type="entry name" value="POR_N"/>
    <property type="match status" value="1"/>
</dbReference>
<dbReference type="EMBL" id="CP012173">
    <property type="protein sequence ID" value="AKV75877.1"/>
    <property type="molecule type" value="Genomic_DNA"/>
</dbReference>
<evidence type="ECO:0000313" key="16">
    <source>
        <dbReference type="Proteomes" id="UP000056255"/>
    </source>
</evidence>
<dbReference type="EMBL" id="CP008822">
    <property type="protein sequence ID" value="AIM26671.1"/>
    <property type="molecule type" value="Genomic_DNA"/>
</dbReference>
<dbReference type="EC" id="1.2.7.11" evidence="4"/>
<name>A0A088E325_9CREN</name>
<evidence type="ECO:0000313" key="18">
    <source>
        <dbReference type="Proteomes" id="UP000062398"/>
    </source>
</evidence>
<dbReference type="AlphaFoldDB" id="A0A088E325"/>
<sequence>MQKASTKNVVKAMVGNHAVAYAVMQAKPQVLAVYPITPQTTMLEKLSEYVDSGKLKARMIRVESEHSAMASIYGAALAGARVFTATASQGLLYMTEMIYWAGGQRVPIVAAVATRAIASPWSILDDHQDFVSKRDAIWIQMMAENVQEAYDLTLQAFRISENSNVLLPVMMGFDGFILTHTMERVEVLPDDVVDSFIPPREFNLVDFTDPVGIGPVATPDDYIFFRHQAQKAMERAKGVIDEVGRGFEELTGRRYGTTECYLCDDADYLVISMGAWTGDARVAVDRVRGKGIRAGLLKIRAFRPFPREVVRSAVRKVRGVMVLDRAVSYGSGGVLGIEVKSASYGLDVPIHNVIAGLGGKDVRPMHIEKALEDLSVGGLEEERWLL</sequence>
<dbReference type="EMBL" id="CP012174">
    <property type="protein sequence ID" value="AKV78127.1"/>
    <property type="molecule type" value="Genomic_DNA"/>
</dbReference>
<evidence type="ECO:0000256" key="4">
    <source>
        <dbReference type="ARBA" id="ARBA00012691"/>
    </source>
</evidence>
<evidence type="ECO:0000313" key="15">
    <source>
        <dbReference type="Proteomes" id="UP000029084"/>
    </source>
</evidence>
<dbReference type="EMBL" id="CP012172">
    <property type="protein sequence ID" value="AKV73637.1"/>
    <property type="molecule type" value="Genomic_DNA"/>
</dbReference>
<evidence type="ECO:0000313" key="10">
    <source>
        <dbReference type="EMBL" id="AKV73637.1"/>
    </source>
</evidence>
<evidence type="ECO:0000313" key="17">
    <source>
        <dbReference type="Proteomes" id="UP000061362"/>
    </source>
</evidence>
<dbReference type="GO" id="GO:0018491">
    <property type="term" value="F:2-oxobutyrate synthase activity"/>
    <property type="evidence" value="ECO:0007669"/>
    <property type="project" value="UniProtKB-ARBA"/>
</dbReference>
<dbReference type="InterPro" id="IPR033412">
    <property type="entry name" value="PFOR_II"/>
</dbReference>
<dbReference type="CDD" id="cd07034">
    <property type="entry name" value="TPP_PYR_PFOR_IOR-alpha_like"/>
    <property type="match status" value="1"/>
</dbReference>
<dbReference type="PATRIC" id="fig|43687.5.peg.524"/>
<dbReference type="Proteomes" id="UP000056255">
    <property type="component" value="Chromosome"/>
</dbReference>
<dbReference type="InterPro" id="IPR029061">
    <property type="entry name" value="THDP-binding"/>
</dbReference>
<dbReference type="EMBL" id="CP012176">
    <property type="protein sequence ID" value="AKV82620.1"/>
    <property type="molecule type" value="Genomic_DNA"/>
</dbReference>
<protein>
    <recommendedName>
        <fullName evidence="4">2-oxoacid oxidoreductase (ferredoxin)</fullName>
        <ecNumber evidence="4">1.2.7.11</ecNumber>
    </recommendedName>
</protein>
<dbReference type="OrthoDB" id="372068at2157"/>
<comment type="subunit">
    <text evidence="3">Heterodimer composed of an alpha and a beta subunit.</text>
</comment>
<dbReference type="EMBL" id="CP012175">
    <property type="protein sequence ID" value="AKV80372.1"/>
    <property type="molecule type" value="Genomic_DNA"/>
</dbReference>
<evidence type="ECO:0000313" key="11">
    <source>
        <dbReference type="EMBL" id="AKV75877.1"/>
    </source>
</evidence>
<evidence type="ECO:0000313" key="14">
    <source>
        <dbReference type="EMBL" id="AKV82620.1"/>
    </source>
</evidence>
<comment type="function">
    <text evidence="1">Catalyzes the coenzyme A-dependent oxidative decarboxylation of different 2-oxoacids such as 2-oxoglutarate, pyruvate and 2-oxobutyrate to form their CoA derivatives.</text>
</comment>
<dbReference type="OMA" id="WKLHARY"/>
<reference evidence="14 16" key="3">
    <citation type="submission" date="2015-07" db="EMBL/GenBank/DDBJ databases">
        <title>Physiological, transcriptional responses and genome re-sequencing of acid resistant extremely thermoacidophilic Metallosphaera sedula SARC-M1.</title>
        <authorList>
            <person name="Ai C."/>
            <person name="McCarthy S."/>
            <person name="Eckrich V."/>
            <person name="Rudrappa D."/>
            <person name="Qiu G."/>
            <person name="Blum P."/>
        </authorList>
    </citation>
    <scope>NUCLEOTIDE SEQUENCE [LARGE SCALE GENOMIC DNA]</scope>
    <source>
        <strain evidence="14 16">SARC-M1</strain>
    </source>
</reference>
<dbReference type="Gene3D" id="3.40.50.920">
    <property type="match status" value="1"/>
</dbReference>
<evidence type="ECO:0000313" key="12">
    <source>
        <dbReference type="EMBL" id="AKV78127.1"/>
    </source>
</evidence>
<comment type="catalytic activity">
    <reaction evidence="6">
        <text>a 2-oxocarboxylate + 2 oxidized [2Fe-2S]-[ferredoxin] + CoA = an acyl-CoA + 2 reduced [2Fe-2S]-[ferredoxin] + CO2 + H(+)</text>
        <dbReference type="Rhea" id="RHEA:42316"/>
        <dbReference type="Rhea" id="RHEA-COMP:10000"/>
        <dbReference type="Rhea" id="RHEA-COMP:10001"/>
        <dbReference type="ChEBI" id="CHEBI:15378"/>
        <dbReference type="ChEBI" id="CHEBI:16526"/>
        <dbReference type="ChEBI" id="CHEBI:33737"/>
        <dbReference type="ChEBI" id="CHEBI:33738"/>
        <dbReference type="ChEBI" id="CHEBI:35179"/>
        <dbReference type="ChEBI" id="CHEBI:57287"/>
        <dbReference type="ChEBI" id="CHEBI:58342"/>
        <dbReference type="EC" id="1.2.7.11"/>
    </reaction>
</comment>
<dbReference type="GO" id="GO:0006979">
    <property type="term" value="P:response to oxidative stress"/>
    <property type="evidence" value="ECO:0007669"/>
    <property type="project" value="TreeGrafter"/>
</dbReference>
<accession>A0A088E325</accession>
<feature type="domain" description="Pyruvate flavodoxin/ferredoxin oxidoreductase pyrimidine binding" evidence="7">
    <location>
        <begin position="22"/>
        <end position="243"/>
    </location>
</feature>
<dbReference type="PANTHER" id="PTHR32154:SF0">
    <property type="entry name" value="PYRUVATE-FLAVODOXIN OXIDOREDUCTASE-RELATED"/>
    <property type="match status" value="1"/>
</dbReference>
<dbReference type="PANTHER" id="PTHR32154">
    <property type="entry name" value="PYRUVATE-FLAVODOXIN OXIDOREDUCTASE-RELATED"/>
    <property type="match status" value="1"/>
</dbReference>
<dbReference type="InterPro" id="IPR002880">
    <property type="entry name" value="Pyrv_Fd/Flavodoxin_OxRdtase_N"/>
</dbReference>
<keyword evidence="9" id="KW-0670">Pyruvate</keyword>
<evidence type="ECO:0000313" key="13">
    <source>
        <dbReference type="EMBL" id="AKV80372.1"/>
    </source>
</evidence>
<evidence type="ECO:0000256" key="6">
    <source>
        <dbReference type="ARBA" id="ARBA00048893"/>
    </source>
</evidence>
<evidence type="ECO:0000256" key="1">
    <source>
        <dbReference type="ARBA" id="ARBA00003908"/>
    </source>
</evidence>
<dbReference type="InterPro" id="IPR050722">
    <property type="entry name" value="Pyruvate:ferred/Flavod_OxRd"/>
</dbReference>
<gene>
    <name evidence="9" type="ORF">HA72_0509</name>
    <name evidence="10" type="ORF">MsedA_0521</name>
    <name evidence="11" type="ORF">MsedB_0521</name>
    <name evidence="12" type="ORF">MsedC_0520</name>
    <name evidence="13" type="ORF">MsedD_0521</name>
    <name evidence="14" type="ORF">MsedE_0521</name>
</gene>
<reference evidence="9 15" key="1">
    <citation type="journal article" date="2014" name="J. Bacteriol.">
        <title>Role of an Archaeal PitA Transporter in the Copper and Arsenic Resistance of Metallosphaera sedula, an Extreme Thermoacidophile.</title>
        <authorList>
            <person name="McCarthy S."/>
            <person name="Ai C."/>
            <person name="Wheaton G."/>
            <person name="Tevatia R."/>
            <person name="Eckrich V."/>
            <person name="Kelly R."/>
            <person name="Blum P."/>
        </authorList>
    </citation>
    <scope>NUCLEOTIDE SEQUENCE [LARGE SCALE GENOMIC DNA]</scope>
    <source>
        <strain evidence="9 15">CuR1</strain>
    </source>
</reference>
<comment type="subunit">
    <text evidence="2">Heterotetramer of one alpha, one beta, one delta and one gamma chain.</text>
</comment>
<dbReference type="Proteomes" id="UP000062398">
    <property type="component" value="Chromosome"/>
</dbReference>
<dbReference type="Pfam" id="PF17147">
    <property type="entry name" value="PFOR_II"/>
    <property type="match status" value="1"/>
</dbReference>
<dbReference type="RefSeq" id="WP_012020472.1">
    <property type="nucleotide sequence ID" value="NZ_CP008822.1"/>
</dbReference>
<evidence type="ECO:0000256" key="3">
    <source>
        <dbReference type="ARBA" id="ARBA00011631"/>
    </source>
</evidence>
<dbReference type="Proteomes" id="UP000061362">
    <property type="component" value="Chromosome"/>
</dbReference>
<dbReference type="FunFam" id="3.40.50.920:FF:000010">
    <property type="entry name" value="Pyruvate ferredoxin oxidoreductase, alpha subunit"/>
    <property type="match status" value="1"/>
</dbReference>
<dbReference type="Proteomes" id="UP000062475">
    <property type="component" value="Chromosome"/>
</dbReference>